<protein>
    <submittedName>
        <fullName evidence="6">Gluconate 5-dehydrogenase</fullName>
    </submittedName>
</protein>
<keyword evidence="2" id="KW-0521">NADP</keyword>
<dbReference type="Gene3D" id="3.40.50.720">
    <property type="entry name" value="NAD(P)-binding Rossmann-like Domain"/>
    <property type="match status" value="1"/>
</dbReference>
<dbReference type="SUPFAM" id="SSF51735">
    <property type="entry name" value="NAD(P)-binding Rossmann-fold domains"/>
    <property type="match status" value="1"/>
</dbReference>
<reference evidence="6 7" key="1">
    <citation type="submission" date="2016-10" db="EMBL/GenBank/DDBJ databases">
        <authorList>
            <person name="de Groot N.N."/>
        </authorList>
    </citation>
    <scope>NUCLEOTIDE SEQUENCE [LARGE SCALE GENOMIC DNA]</scope>
    <source>
        <strain evidence="6 7">DSM 15695</strain>
    </source>
</reference>
<sequence length="258" mass="27853">MENLFDMSGQFAVITGASSGLGRDMAVAFAKAGVNVALLARRKEKLEALAEELKAFDVQALPISCDVSDDDSVKQAIEEVRQQFPRIDILINNAGVAVRGTVDTITDEDWDRSFDVNVKGILHTGRYVVPVMKEQGYGRIVNISSVNAIISDKNDPFLRHSYNASKASVWGLTRAMAASYAKEGIAVNAIGPGLFASEMTEDTLMASQDFMNYYNQVTPASRSGEKGELNGAVLFLSSPAAAYVQGNMIFIDGGIRLV</sequence>
<evidence type="ECO:0000256" key="4">
    <source>
        <dbReference type="RuleBase" id="RU000363"/>
    </source>
</evidence>
<dbReference type="InterPro" id="IPR057326">
    <property type="entry name" value="KR_dom"/>
</dbReference>
<dbReference type="InterPro" id="IPR002347">
    <property type="entry name" value="SDR_fam"/>
</dbReference>
<dbReference type="OrthoDB" id="9803333at2"/>
<evidence type="ECO:0000313" key="7">
    <source>
        <dbReference type="Proteomes" id="UP000198833"/>
    </source>
</evidence>
<dbReference type="PRINTS" id="PR00081">
    <property type="entry name" value="GDHRDH"/>
</dbReference>
<dbReference type="Proteomes" id="UP000198833">
    <property type="component" value="Unassembled WGS sequence"/>
</dbReference>
<evidence type="ECO:0000259" key="5">
    <source>
        <dbReference type="SMART" id="SM00822"/>
    </source>
</evidence>
<dbReference type="AlphaFoldDB" id="A0A1H9GAF1"/>
<evidence type="ECO:0000256" key="3">
    <source>
        <dbReference type="ARBA" id="ARBA00023002"/>
    </source>
</evidence>
<keyword evidence="3" id="KW-0560">Oxidoreductase</keyword>
<dbReference type="RefSeq" id="WP_092572588.1">
    <property type="nucleotide sequence ID" value="NZ_CP149446.1"/>
</dbReference>
<evidence type="ECO:0000256" key="1">
    <source>
        <dbReference type="ARBA" id="ARBA00006484"/>
    </source>
</evidence>
<comment type="similarity">
    <text evidence="1 4">Belongs to the short-chain dehydrogenases/reductases (SDR) family.</text>
</comment>
<dbReference type="InterPro" id="IPR052178">
    <property type="entry name" value="Sec_Metab_Biosynth_SDR"/>
</dbReference>
<feature type="domain" description="Ketoreductase" evidence="5">
    <location>
        <begin position="12"/>
        <end position="193"/>
    </location>
</feature>
<gene>
    <name evidence="6" type="ORF">SAMN04488558_11223</name>
</gene>
<dbReference type="InterPro" id="IPR036291">
    <property type="entry name" value="NAD(P)-bd_dom_sf"/>
</dbReference>
<dbReference type="FunFam" id="3.40.50.720:FF:000084">
    <property type="entry name" value="Short-chain dehydrogenase reductase"/>
    <property type="match status" value="1"/>
</dbReference>
<name>A0A1H9GAF1_9LACT</name>
<dbReference type="PROSITE" id="PS00061">
    <property type="entry name" value="ADH_SHORT"/>
    <property type="match status" value="1"/>
</dbReference>
<keyword evidence="7" id="KW-1185">Reference proteome</keyword>
<dbReference type="PRINTS" id="PR00080">
    <property type="entry name" value="SDRFAMILY"/>
</dbReference>
<dbReference type="SMART" id="SM00822">
    <property type="entry name" value="PKS_KR"/>
    <property type="match status" value="1"/>
</dbReference>
<dbReference type="Pfam" id="PF00106">
    <property type="entry name" value="adh_short"/>
    <property type="match status" value="1"/>
</dbReference>
<dbReference type="InterPro" id="IPR020904">
    <property type="entry name" value="Sc_DH/Rdtase_CS"/>
</dbReference>
<accession>A0A1H9GAF1</accession>
<organism evidence="6 7">
    <name type="scientific">Ignavigranum ruoffiae</name>
    <dbReference type="NCBI Taxonomy" id="89093"/>
    <lineage>
        <taxon>Bacteria</taxon>
        <taxon>Bacillati</taxon>
        <taxon>Bacillota</taxon>
        <taxon>Bacilli</taxon>
        <taxon>Lactobacillales</taxon>
        <taxon>Aerococcaceae</taxon>
        <taxon>Ignavigranum</taxon>
    </lineage>
</organism>
<proteinExistence type="inferred from homology"/>
<dbReference type="GO" id="GO:0016491">
    <property type="term" value="F:oxidoreductase activity"/>
    <property type="evidence" value="ECO:0007669"/>
    <property type="project" value="UniProtKB-KW"/>
</dbReference>
<dbReference type="PANTHER" id="PTHR43618:SF8">
    <property type="entry name" value="7ALPHA-HYDROXYSTEROID DEHYDROGENASE"/>
    <property type="match status" value="1"/>
</dbReference>
<dbReference type="STRING" id="89093.SAMN04488558_11223"/>
<dbReference type="PANTHER" id="PTHR43618">
    <property type="entry name" value="7-ALPHA-HYDROXYSTEROID DEHYDROGENASE"/>
    <property type="match status" value="1"/>
</dbReference>
<dbReference type="EMBL" id="FOEN01000012">
    <property type="protein sequence ID" value="SEQ47044.1"/>
    <property type="molecule type" value="Genomic_DNA"/>
</dbReference>
<evidence type="ECO:0000313" key="6">
    <source>
        <dbReference type="EMBL" id="SEQ47044.1"/>
    </source>
</evidence>
<evidence type="ECO:0000256" key="2">
    <source>
        <dbReference type="ARBA" id="ARBA00022857"/>
    </source>
</evidence>
<dbReference type="GO" id="GO:0008206">
    <property type="term" value="P:bile acid metabolic process"/>
    <property type="evidence" value="ECO:0007669"/>
    <property type="project" value="UniProtKB-ARBA"/>
</dbReference>